<evidence type="ECO:0000313" key="1">
    <source>
        <dbReference type="EMBL" id="ABV96069.1"/>
    </source>
</evidence>
<accession>A8LWP6</accession>
<dbReference type="EMBL" id="CP000850">
    <property type="protein sequence ID" value="ABV96069.1"/>
    <property type="molecule type" value="Genomic_DNA"/>
</dbReference>
<gene>
    <name evidence="1" type="ordered locus">Sare_0134</name>
</gene>
<dbReference type="AlphaFoldDB" id="A8LWP6"/>
<dbReference type="STRING" id="391037.Sare_0134"/>
<organism evidence="1">
    <name type="scientific">Salinispora arenicola (strain CNS-205)</name>
    <dbReference type="NCBI Taxonomy" id="391037"/>
    <lineage>
        <taxon>Bacteria</taxon>
        <taxon>Bacillati</taxon>
        <taxon>Actinomycetota</taxon>
        <taxon>Actinomycetes</taxon>
        <taxon>Micromonosporales</taxon>
        <taxon>Micromonosporaceae</taxon>
        <taxon>Salinispora</taxon>
    </lineage>
</organism>
<protein>
    <submittedName>
        <fullName evidence="1">Uncharacterized protein</fullName>
    </submittedName>
</protein>
<name>A8LWP6_SALAI</name>
<reference evidence="1" key="1">
    <citation type="submission" date="2007-10" db="EMBL/GenBank/DDBJ databases">
        <title>Complete sequence of Salinispora arenicola CNS-205.</title>
        <authorList>
            <consortium name="US DOE Joint Genome Institute"/>
            <person name="Copeland A."/>
            <person name="Lucas S."/>
            <person name="Lapidus A."/>
            <person name="Barry K."/>
            <person name="Glavina del Rio T."/>
            <person name="Dalin E."/>
            <person name="Tice H."/>
            <person name="Pitluck S."/>
            <person name="Foster B."/>
            <person name="Schmutz J."/>
            <person name="Larimer F."/>
            <person name="Land M."/>
            <person name="Hauser L."/>
            <person name="Kyrpides N."/>
            <person name="Ivanova N."/>
            <person name="Jensen P.R."/>
            <person name="Moore B.S."/>
            <person name="Penn K."/>
            <person name="Jenkins C."/>
            <person name="Udwary D."/>
            <person name="Xiang L."/>
            <person name="Gontang E."/>
            <person name="Richardson P."/>
        </authorList>
    </citation>
    <scope>NUCLEOTIDE SEQUENCE [LARGE SCALE GENOMIC DNA]</scope>
    <source>
        <strain evidence="1">CNS-205</strain>
    </source>
</reference>
<dbReference type="KEGG" id="saq:Sare_0134"/>
<sequence length="54" mass="5758">MISVVVREPRVVERPGRTGPVVPAVINCGILPAVDSAVRRTHGQQRPATAESVK</sequence>
<dbReference type="HOGENOM" id="CLU_3047751_0_0_11"/>
<proteinExistence type="predicted"/>